<name>A0A2I2GDX7_9EURO</name>
<dbReference type="PANTHER" id="PTHR34315">
    <property type="match status" value="1"/>
</dbReference>
<dbReference type="AlphaFoldDB" id="A0A2I2GDX7"/>
<dbReference type="STRING" id="1392250.A0A2I2GDX7"/>
<dbReference type="GO" id="GO:0005506">
    <property type="term" value="F:iron ion binding"/>
    <property type="evidence" value="ECO:0007669"/>
    <property type="project" value="InterPro"/>
</dbReference>
<dbReference type="SUPFAM" id="SSF49482">
    <property type="entry name" value="Aromatic compound dioxygenase"/>
    <property type="match status" value="1"/>
</dbReference>
<accession>A0A2I2GDX7</accession>
<reference evidence="2 3" key="1">
    <citation type="submission" date="2016-12" db="EMBL/GenBank/DDBJ databases">
        <title>The genomes of Aspergillus section Nigri reveals drivers in fungal speciation.</title>
        <authorList>
            <consortium name="DOE Joint Genome Institute"/>
            <person name="Vesth T.C."/>
            <person name="Nybo J."/>
            <person name="Theobald S."/>
            <person name="Brandl J."/>
            <person name="Frisvad J.C."/>
            <person name="Nielsen K.F."/>
            <person name="Lyhne E.K."/>
            <person name="Kogle M.E."/>
            <person name="Kuo A."/>
            <person name="Riley R."/>
            <person name="Clum A."/>
            <person name="Nolan M."/>
            <person name="Lipzen A."/>
            <person name="Salamov A."/>
            <person name="Henrissat B."/>
            <person name="Wiebenga A."/>
            <person name="De Vries R.P."/>
            <person name="Grigoriev I.V."/>
            <person name="Mortensen U.H."/>
            <person name="Andersen M.R."/>
            <person name="Baker S.E."/>
        </authorList>
    </citation>
    <scope>NUCLEOTIDE SEQUENCE [LARGE SCALE GENOMIC DNA]</scope>
    <source>
        <strain evidence="2 3">IBT 23096</strain>
    </source>
</reference>
<feature type="chain" id="PRO_5014118451" evidence="1">
    <location>
        <begin position="21"/>
        <end position="272"/>
    </location>
</feature>
<protein>
    <submittedName>
        <fullName evidence="2">Aromatic compound dioxygenase</fullName>
    </submittedName>
</protein>
<evidence type="ECO:0000313" key="3">
    <source>
        <dbReference type="Proteomes" id="UP000234275"/>
    </source>
</evidence>
<organism evidence="2 3">
    <name type="scientific">Aspergillus steynii IBT 23096</name>
    <dbReference type="NCBI Taxonomy" id="1392250"/>
    <lineage>
        <taxon>Eukaryota</taxon>
        <taxon>Fungi</taxon>
        <taxon>Dikarya</taxon>
        <taxon>Ascomycota</taxon>
        <taxon>Pezizomycotina</taxon>
        <taxon>Eurotiomycetes</taxon>
        <taxon>Eurotiomycetidae</taxon>
        <taxon>Eurotiales</taxon>
        <taxon>Aspergillaceae</taxon>
        <taxon>Aspergillus</taxon>
        <taxon>Aspergillus subgen. Circumdati</taxon>
    </lineage>
</organism>
<sequence length="272" mass="30219">MVQITSLILAGMAIFGSAFAHPAHDVKAEAAERAAFNKRTPVEKRSLGHCDNTLKARGHTARSVKRRNKTVQHLRRSLGLSTVAKLKGRSFESALNESHHSDLEGMTQYYNPEYEYLFKSESTCALAEDTTEGPYCRTQRGVPLWLDIQIIDSTTCEPEPQVYIDIWYCNATGIYSGVEASTNGKDFLTHNANKTIALANGTISGLYSSHSLYIGQLFFDQDLITDELTINAEDDILEGEAKDIDPFMEYVLLGDSVSDGISSYNYNNRSLI</sequence>
<feature type="signal peptide" evidence="1">
    <location>
        <begin position="1"/>
        <end position="20"/>
    </location>
</feature>
<dbReference type="OrthoDB" id="121380at2759"/>
<keyword evidence="2" id="KW-0223">Dioxygenase</keyword>
<dbReference type="GeneID" id="36558476"/>
<proteinExistence type="predicted"/>
<dbReference type="EMBL" id="MSFO01000003">
    <property type="protein sequence ID" value="PLB51072.1"/>
    <property type="molecule type" value="Genomic_DNA"/>
</dbReference>
<dbReference type="VEuPathDB" id="FungiDB:P170DRAFT_446221"/>
<keyword evidence="1" id="KW-0732">Signal</keyword>
<evidence type="ECO:0000256" key="1">
    <source>
        <dbReference type="SAM" id="SignalP"/>
    </source>
</evidence>
<dbReference type="GO" id="GO:0016702">
    <property type="term" value="F:oxidoreductase activity, acting on single donors with incorporation of molecular oxygen, incorporation of two atoms of oxygen"/>
    <property type="evidence" value="ECO:0007669"/>
    <property type="project" value="InterPro"/>
</dbReference>
<comment type="caution">
    <text evidence="2">The sequence shown here is derived from an EMBL/GenBank/DDBJ whole genome shotgun (WGS) entry which is preliminary data.</text>
</comment>
<dbReference type="Gene3D" id="2.60.130.10">
    <property type="entry name" value="Aromatic compound dioxygenase"/>
    <property type="match status" value="1"/>
</dbReference>
<dbReference type="InterPro" id="IPR015889">
    <property type="entry name" value="Intradiol_dOase_core"/>
</dbReference>
<keyword evidence="3" id="KW-1185">Reference proteome</keyword>
<dbReference type="RefSeq" id="XP_024706374.1">
    <property type="nucleotide sequence ID" value="XM_024850777.1"/>
</dbReference>
<dbReference type="PANTHER" id="PTHR34315:SF1">
    <property type="entry name" value="INTRADIOL RING-CLEAVAGE DIOXYGENASES DOMAIN-CONTAINING PROTEIN-RELATED"/>
    <property type="match status" value="1"/>
</dbReference>
<keyword evidence="2" id="KW-0560">Oxidoreductase</keyword>
<evidence type="ECO:0000313" key="2">
    <source>
        <dbReference type="EMBL" id="PLB51072.1"/>
    </source>
</evidence>
<dbReference type="Proteomes" id="UP000234275">
    <property type="component" value="Unassembled WGS sequence"/>
</dbReference>
<gene>
    <name evidence="2" type="ORF">P170DRAFT_446221</name>
</gene>